<dbReference type="NCBIfam" id="TIGR03461">
    <property type="entry name" value="pabC_Proteo"/>
    <property type="match status" value="1"/>
</dbReference>
<dbReference type="SUPFAM" id="SSF56752">
    <property type="entry name" value="D-aminoacid aminotransferase-like PLP-dependent enzymes"/>
    <property type="match status" value="1"/>
</dbReference>
<keyword evidence="4" id="KW-0663">Pyridoxal phosphate</keyword>
<dbReference type="EC" id="4.1.3.38" evidence="8 10"/>
<sequence>MAPGISDRSFNYGDGVFTTMLVCDGQLQLWPLHLSRLQVAANRLGFGPVDWEKLQHDVFTTISSAHQVIKLLLSRGEGGRGYSPAGITQPHWYISQSAVPDYAVAAEQGISVETAELKLAVQPLLAGLKHNNRLEQVLLKQEQSRRGVDDLLVLDQLGYVTEAISANVFFYRNGQWATPKLHRAGVAGVMREALLARHKIAQHDWQYETLMPIDAMFICNAIMGVIPVKLFDGRPLDISPVLQFRRQMTC</sequence>
<evidence type="ECO:0000313" key="11">
    <source>
        <dbReference type="EMBL" id="VHO01386.1"/>
    </source>
</evidence>
<evidence type="ECO:0000256" key="5">
    <source>
        <dbReference type="ARBA" id="ARBA00022909"/>
    </source>
</evidence>
<name>A0A486XHY6_9GAMM</name>
<dbReference type="GO" id="GO:0005829">
    <property type="term" value="C:cytosol"/>
    <property type="evidence" value="ECO:0007669"/>
    <property type="project" value="TreeGrafter"/>
</dbReference>
<organism evidence="11">
    <name type="scientific">Rheinheimera sp. BAL341</name>
    <dbReference type="NCBI Taxonomy" id="1708203"/>
    <lineage>
        <taxon>Bacteria</taxon>
        <taxon>Pseudomonadati</taxon>
        <taxon>Pseudomonadota</taxon>
        <taxon>Gammaproteobacteria</taxon>
        <taxon>Chromatiales</taxon>
        <taxon>Chromatiaceae</taxon>
        <taxon>Rheinheimera</taxon>
    </lineage>
</organism>
<evidence type="ECO:0000256" key="7">
    <source>
        <dbReference type="ARBA" id="ARBA00035633"/>
    </source>
</evidence>
<evidence type="ECO:0000256" key="6">
    <source>
        <dbReference type="ARBA" id="ARBA00023239"/>
    </source>
</evidence>
<gene>
    <name evidence="11" type="ORF">BAL341_322</name>
</gene>
<dbReference type="InterPro" id="IPR050571">
    <property type="entry name" value="Class-IV_PLP-Dep_Aminotrnsfr"/>
</dbReference>
<protein>
    <recommendedName>
        <fullName evidence="8 10">Aminodeoxychorismate lyase</fullName>
        <ecNumber evidence="8 10">4.1.3.38</ecNumber>
    </recommendedName>
</protein>
<dbReference type="GO" id="GO:0008153">
    <property type="term" value="P:4-aminobenzoate biosynthetic process"/>
    <property type="evidence" value="ECO:0007669"/>
    <property type="project" value="UniProtKB-UniRule"/>
</dbReference>
<dbReference type="AlphaFoldDB" id="A0A486XHY6"/>
<evidence type="ECO:0000256" key="10">
    <source>
        <dbReference type="NCBIfam" id="TIGR03461"/>
    </source>
</evidence>
<dbReference type="EMBL" id="CAAJGR010000048">
    <property type="protein sequence ID" value="VHO01386.1"/>
    <property type="molecule type" value="Genomic_DNA"/>
</dbReference>
<dbReference type="Gene3D" id="3.20.10.10">
    <property type="entry name" value="D-amino Acid Aminotransferase, subunit A, domain 2"/>
    <property type="match status" value="1"/>
</dbReference>
<evidence type="ECO:0000256" key="3">
    <source>
        <dbReference type="ARBA" id="ARBA00011738"/>
    </source>
</evidence>
<comment type="cofactor">
    <cofactor evidence="1">
        <name>pyridoxal 5'-phosphate</name>
        <dbReference type="ChEBI" id="CHEBI:597326"/>
    </cofactor>
</comment>
<evidence type="ECO:0000256" key="1">
    <source>
        <dbReference type="ARBA" id="ARBA00001933"/>
    </source>
</evidence>
<reference evidence="11" key="1">
    <citation type="submission" date="2019-04" db="EMBL/GenBank/DDBJ databases">
        <authorList>
            <person name="Brambilla D."/>
        </authorList>
    </citation>
    <scope>NUCLEOTIDE SEQUENCE</scope>
    <source>
        <strain evidence="11">BAL1</strain>
    </source>
</reference>
<comment type="catalytic activity">
    <reaction evidence="9">
        <text>4-amino-4-deoxychorismate = 4-aminobenzoate + pyruvate + H(+)</text>
        <dbReference type="Rhea" id="RHEA:16201"/>
        <dbReference type="ChEBI" id="CHEBI:15361"/>
        <dbReference type="ChEBI" id="CHEBI:15378"/>
        <dbReference type="ChEBI" id="CHEBI:17836"/>
        <dbReference type="ChEBI" id="CHEBI:58406"/>
        <dbReference type="EC" id="4.1.3.38"/>
    </reaction>
</comment>
<comment type="similarity">
    <text evidence="2">Belongs to the class-IV pyridoxal-phosphate-dependent aminotransferase family.</text>
</comment>
<dbReference type="GO" id="GO:0046656">
    <property type="term" value="P:folic acid biosynthetic process"/>
    <property type="evidence" value="ECO:0007669"/>
    <property type="project" value="UniProtKB-KW"/>
</dbReference>
<dbReference type="Pfam" id="PF01063">
    <property type="entry name" value="Aminotran_4"/>
    <property type="match status" value="1"/>
</dbReference>
<comment type="pathway">
    <text evidence="7">Cofactor biosynthesis; tetrahydrofolate biosynthesis; 4-aminobenzoate from chorismate: step 2/2.</text>
</comment>
<dbReference type="GO" id="GO:0008696">
    <property type="term" value="F:4-amino-4-deoxychorismate lyase activity"/>
    <property type="evidence" value="ECO:0007669"/>
    <property type="project" value="UniProtKB-UniRule"/>
</dbReference>
<dbReference type="GO" id="GO:0030170">
    <property type="term" value="F:pyridoxal phosphate binding"/>
    <property type="evidence" value="ECO:0007669"/>
    <property type="project" value="InterPro"/>
</dbReference>
<dbReference type="InterPro" id="IPR043132">
    <property type="entry name" value="BCAT-like_C"/>
</dbReference>
<dbReference type="InterPro" id="IPR001544">
    <property type="entry name" value="Aminotrans_IV"/>
</dbReference>
<evidence type="ECO:0000256" key="4">
    <source>
        <dbReference type="ARBA" id="ARBA00022898"/>
    </source>
</evidence>
<evidence type="ECO:0000256" key="9">
    <source>
        <dbReference type="ARBA" id="ARBA00049529"/>
    </source>
</evidence>
<dbReference type="PANTHER" id="PTHR42743:SF2">
    <property type="entry name" value="AMINODEOXYCHORISMATE LYASE"/>
    <property type="match status" value="1"/>
</dbReference>
<dbReference type="InterPro" id="IPR036038">
    <property type="entry name" value="Aminotransferase-like"/>
</dbReference>
<dbReference type="InterPro" id="IPR043131">
    <property type="entry name" value="BCAT-like_N"/>
</dbReference>
<proteinExistence type="inferred from homology"/>
<keyword evidence="5" id="KW-0289">Folate biosynthesis</keyword>
<accession>A0A486XHY6</accession>
<comment type="subunit">
    <text evidence="3">Homodimer.</text>
</comment>
<dbReference type="PANTHER" id="PTHR42743">
    <property type="entry name" value="AMINO-ACID AMINOTRANSFERASE"/>
    <property type="match status" value="1"/>
</dbReference>
<keyword evidence="6 11" id="KW-0456">Lyase</keyword>
<dbReference type="InterPro" id="IPR017824">
    <property type="entry name" value="Aminodeoxychorismate_lyase_IV"/>
</dbReference>
<evidence type="ECO:0000256" key="8">
    <source>
        <dbReference type="ARBA" id="ARBA00035676"/>
    </source>
</evidence>
<evidence type="ECO:0000256" key="2">
    <source>
        <dbReference type="ARBA" id="ARBA00009320"/>
    </source>
</evidence>
<dbReference type="Gene3D" id="3.30.470.10">
    <property type="match status" value="1"/>
</dbReference>